<evidence type="ECO:0000256" key="1">
    <source>
        <dbReference type="SAM" id="Phobius"/>
    </source>
</evidence>
<reference evidence="2 3" key="1">
    <citation type="submission" date="2012-12" db="EMBL/GenBank/DDBJ databases">
        <title>Novel taxa of Listeriaceae from agricultural environments in the United States.</title>
        <authorList>
            <person name="den Bakker H.C."/>
            <person name="Allred A."/>
            <person name="Warchocki S."/>
            <person name="Wright E.M."/>
            <person name="Burrell A."/>
            <person name="Nightingale K.K."/>
            <person name="Kephart D."/>
            <person name="Wiedmann M."/>
        </authorList>
    </citation>
    <scope>NUCLEOTIDE SEQUENCE [LARGE SCALE GENOMIC DNA]</scope>
    <source>
        <strain evidence="2 3">FSL S10-1203</strain>
    </source>
</reference>
<gene>
    <name evidence="2" type="ORF">MCOL2_05138</name>
</gene>
<keyword evidence="1" id="KW-1133">Transmembrane helix</keyword>
<feature type="transmembrane region" description="Helical" evidence="1">
    <location>
        <begin position="76"/>
        <end position="96"/>
    </location>
</feature>
<name>W7DGR0_9LIST</name>
<feature type="transmembrane region" description="Helical" evidence="1">
    <location>
        <begin position="222"/>
        <end position="240"/>
    </location>
</feature>
<keyword evidence="1" id="KW-0812">Transmembrane</keyword>
<feature type="transmembrane region" description="Helical" evidence="1">
    <location>
        <begin position="141"/>
        <end position="159"/>
    </location>
</feature>
<comment type="caution">
    <text evidence="2">The sequence shown here is derived from an EMBL/GenBank/DDBJ whole genome shotgun (WGS) entry which is preliminary data.</text>
</comment>
<proteinExistence type="predicted"/>
<dbReference type="EMBL" id="AODM01000014">
    <property type="protein sequence ID" value="EUJ60359.1"/>
    <property type="molecule type" value="Genomic_DNA"/>
</dbReference>
<evidence type="ECO:0000313" key="3">
    <source>
        <dbReference type="Proteomes" id="UP000019241"/>
    </source>
</evidence>
<keyword evidence="1" id="KW-0472">Membrane</keyword>
<feature type="transmembrane region" description="Helical" evidence="1">
    <location>
        <begin position="245"/>
        <end position="265"/>
    </location>
</feature>
<organism evidence="2 3">
    <name type="scientific">Listeria fleischmannii FSL S10-1203</name>
    <dbReference type="NCBI Taxonomy" id="1265822"/>
    <lineage>
        <taxon>Bacteria</taxon>
        <taxon>Bacillati</taxon>
        <taxon>Bacillota</taxon>
        <taxon>Bacilli</taxon>
        <taxon>Bacillales</taxon>
        <taxon>Listeriaceae</taxon>
        <taxon>Listeria</taxon>
    </lineage>
</organism>
<protein>
    <submittedName>
        <fullName evidence="2">Uncharacterized protein</fullName>
    </submittedName>
</protein>
<evidence type="ECO:0000313" key="2">
    <source>
        <dbReference type="EMBL" id="EUJ60359.1"/>
    </source>
</evidence>
<sequence>MRSVLFCVNFEFFYKLTVIDCDNGYFYERKDFFMLRKVRQIAASFVIMLGFTQLYSFSSAAYGYFMSDSGDYRFVWNYWIIGLFAVLLLIGGAMMIQNDRFRLHVAIILLAFTAFQAFSVYFYQIKTLLDKTEDLKGPFNYTNLILAVISLCLFFLFLLSKKRDESLLETREQGWKTKWLISSVVFSISGAGLAIFLSAMIIKHFQNPKVSDVYIFTNDFDAAFAIFSAILLLLIAFSSLKKGSYFMAGISMGIGFLYLMNYLWFEQWMTFSIQNGYEIAKNENRLFGIQFVIGVVAFLSGILIFIGKKEKKY</sequence>
<feature type="transmembrane region" description="Helical" evidence="1">
    <location>
        <begin position="41"/>
        <end position="64"/>
    </location>
</feature>
<feature type="transmembrane region" description="Helical" evidence="1">
    <location>
        <begin position="103"/>
        <end position="121"/>
    </location>
</feature>
<accession>W7DGR0</accession>
<dbReference type="PATRIC" id="fig|1265822.4.peg.1044"/>
<dbReference type="Proteomes" id="UP000019241">
    <property type="component" value="Unassembled WGS sequence"/>
</dbReference>
<feature type="transmembrane region" description="Helical" evidence="1">
    <location>
        <begin position="285"/>
        <end position="306"/>
    </location>
</feature>
<dbReference type="AlphaFoldDB" id="W7DGR0"/>
<feature type="transmembrane region" description="Helical" evidence="1">
    <location>
        <begin position="179"/>
        <end position="202"/>
    </location>
</feature>